<evidence type="ECO:0000313" key="2">
    <source>
        <dbReference type="Proteomes" id="UP001630127"/>
    </source>
</evidence>
<name>A0ABD2Y930_9GENT</name>
<reference evidence="1 2" key="1">
    <citation type="submission" date="2024-11" db="EMBL/GenBank/DDBJ databases">
        <title>A near-complete genome assembly of Cinchona calisaya.</title>
        <authorList>
            <person name="Lian D.C."/>
            <person name="Zhao X.W."/>
            <person name="Wei L."/>
        </authorList>
    </citation>
    <scope>NUCLEOTIDE SEQUENCE [LARGE SCALE GENOMIC DNA]</scope>
    <source>
        <tissue evidence="1">Nenye</tissue>
    </source>
</reference>
<dbReference type="AlphaFoldDB" id="A0ABD2Y930"/>
<protein>
    <submittedName>
        <fullName evidence="1">Uncharacterized protein</fullName>
    </submittedName>
</protein>
<keyword evidence="2" id="KW-1185">Reference proteome</keyword>
<accession>A0ABD2Y930</accession>
<proteinExistence type="predicted"/>
<dbReference type="Proteomes" id="UP001630127">
    <property type="component" value="Unassembled WGS sequence"/>
</dbReference>
<gene>
    <name evidence="1" type="ORF">ACH5RR_037376</name>
</gene>
<dbReference type="EMBL" id="JBJUIK010000015">
    <property type="protein sequence ID" value="KAL3502927.1"/>
    <property type="molecule type" value="Genomic_DNA"/>
</dbReference>
<comment type="caution">
    <text evidence="1">The sequence shown here is derived from an EMBL/GenBank/DDBJ whole genome shotgun (WGS) entry which is preliminary data.</text>
</comment>
<organism evidence="1 2">
    <name type="scientific">Cinchona calisaya</name>
    <dbReference type="NCBI Taxonomy" id="153742"/>
    <lineage>
        <taxon>Eukaryota</taxon>
        <taxon>Viridiplantae</taxon>
        <taxon>Streptophyta</taxon>
        <taxon>Embryophyta</taxon>
        <taxon>Tracheophyta</taxon>
        <taxon>Spermatophyta</taxon>
        <taxon>Magnoliopsida</taxon>
        <taxon>eudicotyledons</taxon>
        <taxon>Gunneridae</taxon>
        <taxon>Pentapetalae</taxon>
        <taxon>asterids</taxon>
        <taxon>lamiids</taxon>
        <taxon>Gentianales</taxon>
        <taxon>Rubiaceae</taxon>
        <taxon>Cinchonoideae</taxon>
        <taxon>Cinchoneae</taxon>
        <taxon>Cinchona</taxon>
    </lineage>
</organism>
<evidence type="ECO:0000313" key="1">
    <source>
        <dbReference type="EMBL" id="KAL3502927.1"/>
    </source>
</evidence>
<sequence>MPFRVLRQFGRVQIVPPKSETDRFNVMFDKGIRPESIPEKSSILSVWTSRRACQESLYNPQQHGILRTTPQYDVWLEHLLSRQPQAVIDPSEEVARLTELLEAKDKKIVEKAIALDKHRQAYKRLQEQ</sequence>